<comment type="caution">
    <text evidence="2">The sequence shown here is derived from an EMBL/GenBank/DDBJ whole genome shotgun (WGS) entry which is preliminary data.</text>
</comment>
<name>A0A5C8K1C2_9BACT</name>
<dbReference type="RefSeq" id="WP_147922310.1">
    <property type="nucleotide sequence ID" value="NZ_VRTY01000049.1"/>
</dbReference>
<dbReference type="AlphaFoldDB" id="A0A5C8K1C2"/>
<evidence type="ECO:0000256" key="1">
    <source>
        <dbReference type="SAM" id="SignalP"/>
    </source>
</evidence>
<protein>
    <submittedName>
        <fullName evidence="2">Uncharacterized protein</fullName>
    </submittedName>
</protein>
<dbReference type="OrthoDB" id="663842at2"/>
<accession>A0A5C8K1C2</accession>
<keyword evidence="1" id="KW-0732">Signal</keyword>
<evidence type="ECO:0000313" key="2">
    <source>
        <dbReference type="EMBL" id="TXK44460.1"/>
    </source>
</evidence>
<feature type="signal peptide" evidence="1">
    <location>
        <begin position="1"/>
        <end position="18"/>
    </location>
</feature>
<dbReference type="EMBL" id="VRTY01000049">
    <property type="protein sequence ID" value="TXK44460.1"/>
    <property type="molecule type" value="Genomic_DNA"/>
</dbReference>
<keyword evidence="3" id="KW-1185">Reference proteome</keyword>
<gene>
    <name evidence="2" type="ORF">FVR03_13640</name>
</gene>
<feature type="chain" id="PRO_5022821916" evidence="1">
    <location>
        <begin position="19"/>
        <end position="176"/>
    </location>
</feature>
<sequence length="176" mass="20466">MRKLLLIFLFCATGLAFGNNLNTYNLPELRKKYLAASQDSEEGKSFYALMSSYKEKEPVVMAYKAVSEATMAKYVWNPYQKLKHLKQSAAIFDEAVQLDNQNPEIHFLRFTVEHYVPRYLNLSNHVAEDKKIIMQSLKAHPNSGISPEWARTMRDFMLTKDHCTEEEKKVLRNVNI</sequence>
<reference evidence="2 3" key="1">
    <citation type="submission" date="2019-08" db="EMBL/GenBank/DDBJ databases">
        <authorList>
            <person name="Shi S."/>
        </authorList>
    </citation>
    <scope>NUCLEOTIDE SEQUENCE [LARGE SCALE GENOMIC DNA]</scope>
    <source>
        <strain evidence="2 3">GY10130</strain>
    </source>
</reference>
<dbReference type="Proteomes" id="UP000321926">
    <property type="component" value="Unassembled WGS sequence"/>
</dbReference>
<organism evidence="2 3">
    <name type="scientific">Pontibacter qinzhouensis</name>
    <dbReference type="NCBI Taxonomy" id="2603253"/>
    <lineage>
        <taxon>Bacteria</taxon>
        <taxon>Pseudomonadati</taxon>
        <taxon>Bacteroidota</taxon>
        <taxon>Cytophagia</taxon>
        <taxon>Cytophagales</taxon>
        <taxon>Hymenobacteraceae</taxon>
        <taxon>Pontibacter</taxon>
    </lineage>
</organism>
<proteinExistence type="predicted"/>
<evidence type="ECO:0000313" key="3">
    <source>
        <dbReference type="Proteomes" id="UP000321926"/>
    </source>
</evidence>